<protein>
    <recommendedName>
        <fullName evidence="1">Restriction endonuclease type II EcoRII C-terminal domain-containing protein</fullName>
    </recommendedName>
</protein>
<dbReference type="InterPro" id="IPR015109">
    <property type="entry name" value="Restrct_endonuc_II_EcoRII_C"/>
</dbReference>
<evidence type="ECO:0000259" key="1">
    <source>
        <dbReference type="Pfam" id="PF09019"/>
    </source>
</evidence>
<evidence type="ECO:0000313" key="3">
    <source>
        <dbReference type="Proteomes" id="UP000282423"/>
    </source>
</evidence>
<proteinExistence type="predicted"/>
<dbReference type="GO" id="GO:0009036">
    <property type="term" value="F:type II site-specific deoxyribonuclease activity"/>
    <property type="evidence" value="ECO:0007669"/>
    <property type="project" value="InterPro"/>
</dbReference>
<name>A0A420VQX8_9SPHI</name>
<dbReference type="EMBL" id="RBWS01000026">
    <property type="protein sequence ID" value="RKO68746.1"/>
    <property type="molecule type" value="Genomic_DNA"/>
</dbReference>
<dbReference type="Pfam" id="PF09019">
    <property type="entry name" value="EcoRII-C"/>
    <property type="match status" value="1"/>
</dbReference>
<evidence type="ECO:0000313" key="2">
    <source>
        <dbReference type="EMBL" id="RKO68746.1"/>
    </source>
</evidence>
<dbReference type="InterPro" id="IPR038365">
    <property type="entry name" value="EcoRII_C_sf"/>
</dbReference>
<feature type="domain" description="Restriction endonuclease type II EcoRII C-terminal" evidence="1">
    <location>
        <begin position="2"/>
        <end position="51"/>
    </location>
</feature>
<dbReference type="Gene3D" id="3.40.91.80">
    <property type="match status" value="1"/>
</dbReference>
<accession>A0A420VQX8</accession>
<dbReference type="OrthoDB" id="9797574at2"/>
<dbReference type="GO" id="GO:0003677">
    <property type="term" value="F:DNA binding"/>
    <property type="evidence" value="ECO:0007669"/>
    <property type="project" value="InterPro"/>
</dbReference>
<sequence length="60" mass="6892">MPHKHLIKLQPAINQIDEMIAQNLQLIIPSPLYVTYSEAQLTNIIDVKSFVSRILPHTQK</sequence>
<dbReference type="Proteomes" id="UP000282423">
    <property type="component" value="Unassembled WGS sequence"/>
</dbReference>
<reference evidence="2 3" key="1">
    <citation type="submission" date="2018-10" db="EMBL/GenBank/DDBJ databases">
        <title>Sphingobacterium sp. M05W1-28.</title>
        <authorList>
            <person name="Cai H."/>
        </authorList>
    </citation>
    <scope>NUCLEOTIDE SEQUENCE [LARGE SCALE GENOMIC DNA]</scope>
    <source>
        <strain evidence="2 3">M05W1-28</strain>
    </source>
</reference>
<keyword evidence="3" id="KW-1185">Reference proteome</keyword>
<gene>
    <name evidence="2" type="ORF">D7322_25465</name>
</gene>
<dbReference type="GO" id="GO:0009307">
    <property type="term" value="P:DNA restriction-modification system"/>
    <property type="evidence" value="ECO:0007669"/>
    <property type="project" value="InterPro"/>
</dbReference>
<dbReference type="AlphaFoldDB" id="A0A420VQX8"/>
<comment type="caution">
    <text evidence="2">The sequence shown here is derived from an EMBL/GenBank/DDBJ whole genome shotgun (WGS) entry which is preliminary data.</text>
</comment>
<organism evidence="2 3">
    <name type="scientific">Sphingobacterium puteale</name>
    <dbReference type="NCBI Taxonomy" id="2420510"/>
    <lineage>
        <taxon>Bacteria</taxon>
        <taxon>Pseudomonadati</taxon>
        <taxon>Bacteroidota</taxon>
        <taxon>Sphingobacteriia</taxon>
        <taxon>Sphingobacteriales</taxon>
        <taxon>Sphingobacteriaceae</taxon>
        <taxon>Sphingobacterium</taxon>
    </lineage>
</organism>